<dbReference type="STRING" id="431943.CKL_2477"/>
<dbReference type="KEGG" id="ckl:CKL_2477"/>
<dbReference type="AlphaFoldDB" id="A5N043"/>
<proteinExistence type="predicted"/>
<dbReference type="HOGENOM" id="CLU_174630_0_0_9"/>
<organism evidence="1 2">
    <name type="scientific">Clostridium kluyveri (strain ATCC 8527 / DSM 555 / NBRC 12016 / NCIMB 10680 / K1)</name>
    <dbReference type="NCBI Taxonomy" id="431943"/>
    <lineage>
        <taxon>Bacteria</taxon>
        <taxon>Bacillati</taxon>
        <taxon>Bacillota</taxon>
        <taxon>Clostridia</taxon>
        <taxon>Eubacteriales</taxon>
        <taxon>Clostridiaceae</taxon>
        <taxon>Clostridium</taxon>
    </lineage>
</organism>
<accession>A5N043</accession>
<gene>
    <name evidence="1" type="ordered locus">CKL_2477</name>
</gene>
<dbReference type="Proteomes" id="UP000002411">
    <property type="component" value="Chromosome"/>
</dbReference>
<sequence>MANGKNTIELCEKRSILINTDNLNHCSKYNLNVILKCHKRVIVNGTVYNSNKIPSIGAAIEVIQVNCDSNVKKIIGYAYTNNRGEYLFCVEVLSDIFYEMNIYSPLNM</sequence>
<dbReference type="eggNOG" id="ENOG50341C9">
    <property type="taxonomic scope" value="Bacteria"/>
</dbReference>
<evidence type="ECO:0008006" key="3">
    <source>
        <dbReference type="Google" id="ProtNLM"/>
    </source>
</evidence>
<reference evidence="1 2" key="1">
    <citation type="journal article" date="2008" name="Proc. Natl. Acad. Sci. U.S.A.">
        <title>The genome of Clostridium kluyveri, a strict anaerobe with unique metabolic features.</title>
        <authorList>
            <person name="Seedorf H."/>
            <person name="Fricke W.F."/>
            <person name="Veith B."/>
            <person name="Brueggemann H."/>
            <person name="Liesegang H."/>
            <person name="Strittmatter A."/>
            <person name="Miethke M."/>
            <person name="Buckel W."/>
            <person name="Hinderberger J."/>
            <person name="Li F."/>
            <person name="Hagemeier C."/>
            <person name="Thauer R.K."/>
            <person name="Gottschalk G."/>
        </authorList>
    </citation>
    <scope>NUCLEOTIDE SEQUENCE [LARGE SCALE GENOMIC DNA]</scope>
    <source>
        <strain evidence="2">ATCC 8527 / DSM 555 / NCIMB 10680</strain>
    </source>
</reference>
<evidence type="ECO:0000313" key="2">
    <source>
        <dbReference type="Proteomes" id="UP000002411"/>
    </source>
</evidence>
<evidence type="ECO:0000313" key="1">
    <source>
        <dbReference type="EMBL" id="EDK34489.1"/>
    </source>
</evidence>
<protein>
    <recommendedName>
        <fullName evidence="3">Carboxypeptidase regulatory-like domain-containing protein</fullName>
    </recommendedName>
</protein>
<dbReference type="RefSeq" id="WP_012102823.1">
    <property type="nucleotide sequence ID" value="NC_009706.1"/>
</dbReference>
<name>A5N043_CLOK5</name>
<dbReference type="EMBL" id="CP000673">
    <property type="protein sequence ID" value="EDK34489.1"/>
    <property type="molecule type" value="Genomic_DNA"/>
</dbReference>
<keyword evidence="2" id="KW-1185">Reference proteome</keyword>